<keyword evidence="3" id="KW-1185">Reference proteome</keyword>
<evidence type="ECO:0000256" key="1">
    <source>
        <dbReference type="SAM" id="Phobius"/>
    </source>
</evidence>
<keyword evidence="1" id="KW-0472">Membrane</keyword>
<gene>
    <name evidence="2" type="ORF">LMH87_011692</name>
</gene>
<dbReference type="KEGG" id="amus:LMH87_011692"/>
<evidence type="ECO:0000313" key="3">
    <source>
        <dbReference type="Proteomes" id="UP001144673"/>
    </source>
</evidence>
<dbReference type="Proteomes" id="UP001144673">
    <property type="component" value="Chromosome 4"/>
</dbReference>
<accession>A0A9W8QC90</accession>
<protein>
    <submittedName>
        <fullName evidence="2">Uncharacterized protein</fullName>
    </submittedName>
</protein>
<evidence type="ECO:0000313" key="2">
    <source>
        <dbReference type="EMBL" id="KAJ4150968.1"/>
    </source>
</evidence>
<dbReference type="RefSeq" id="XP_056052682.1">
    <property type="nucleotide sequence ID" value="XM_056200874.1"/>
</dbReference>
<sequence>MAVADNMSTHQRRQSEPSIPTSDLILRETQYLYSFTLLIAFVSCVAWYSIYNAKKQESIVQSQALTLARLPKTSSGIWLE</sequence>
<dbReference type="GeneID" id="80898851"/>
<dbReference type="AlphaFoldDB" id="A0A9W8QC90"/>
<keyword evidence="1" id="KW-1133">Transmembrane helix</keyword>
<dbReference type="EMBL" id="JAJHUN010000009">
    <property type="protein sequence ID" value="KAJ4150968.1"/>
    <property type="molecule type" value="Genomic_DNA"/>
</dbReference>
<feature type="transmembrane region" description="Helical" evidence="1">
    <location>
        <begin position="31"/>
        <end position="51"/>
    </location>
</feature>
<comment type="caution">
    <text evidence="2">The sequence shown here is derived from an EMBL/GenBank/DDBJ whole genome shotgun (WGS) entry which is preliminary data.</text>
</comment>
<reference evidence="2" key="1">
    <citation type="journal article" date="2023" name="Access Microbiol">
        <title>De-novo genome assembly for Akanthomyces muscarius, a biocontrol agent of insect agricultural pests.</title>
        <authorList>
            <person name="Erdos Z."/>
            <person name="Studholme D.J."/>
            <person name="Raymond B."/>
            <person name="Sharma M."/>
        </authorList>
    </citation>
    <scope>NUCLEOTIDE SEQUENCE</scope>
    <source>
        <strain evidence="2">Ve6</strain>
    </source>
</reference>
<organism evidence="2 3">
    <name type="scientific">Akanthomyces muscarius</name>
    <name type="common">Entomopathogenic fungus</name>
    <name type="synonym">Lecanicillium muscarium</name>
    <dbReference type="NCBI Taxonomy" id="2231603"/>
    <lineage>
        <taxon>Eukaryota</taxon>
        <taxon>Fungi</taxon>
        <taxon>Dikarya</taxon>
        <taxon>Ascomycota</taxon>
        <taxon>Pezizomycotina</taxon>
        <taxon>Sordariomycetes</taxon>
        <taxon>Hypocreomycetidae</taxon>
        <taxon>Hypocreales</taxon>
        <taxon>Cordycipitaceae</taxon>
        <taxon>Akanthomyces</taxon>
    </lineage>
</organism>
<name>A0A9W8QC90_AKAMU</name>
<proteinExistence type="predicted"/>
<keyword evidence="1" id="KW-0812">Transmembrane</keyword>